<dbReference type="InterPro" id="IPR032675">
    <property type="entry name" value="LRR_dom_sf"/>
</dbReference>
<dbReference type="Gene3D" id="3.80.10.10">
    <property type="entry name" value="Ribonuclease Inhibitor"/>
    <property type="match status" value="1"/>
</dbReference>
<comment type="caution">
    <text evidence="2">The sequence shown here is derived from an EMBL/GenBank/DDBJ whole genome shotgun (WGS) entry which is preliminary data.</text>
</comment>
<organism evidence="2 3">
    <name type="scientific">Penicillium brasilianum</name>
    <dbReference type="NCBI Taxonomy" id="104259"/>
    <lineage>
        <taxon>Eukaryota</taxon>
        <taxon>Fungi</taxon>
        <taxon>Dikarya</taxon>
        <taxon>Ascomycota</taxon>
        <taxon>Pezizomycotina</taxon>
        <taxon>Eurotiomycetes</taxon>
        <taxon>Eurotiomycetidae</taxon>
        <taxon>Eurotiales</taxon>
        <taxon>Aspergillaceae</taxon>
        <taxon>Penicillium</taxon>
    </lineage>
</organism>
<protein>
    <submittedName>
        <fullName evidence="2">Uncharacterized protein</fullName>
    </submittedName>
</protein>
<dbReference type="EMBL" id="LJBN01000099">
    <property type="protein sequence ID" value="OOQ90073.1"/>
    <property type="molecule type" value="Genomic_DNA"/>
</dbReference>
<evidence type="ECO:0000313" key="3">
    <source>
        <dbReference type="Proteomes" id="UP000190744"/>
    </source>
</evidence>
<evidence type="ECO:0000313" key="2">
    <source>
        <dbReference type="EMBL" id="OOQ90073.1"/>
    </source>
</evidence>
<proteinExistence type="predicted"/>
<dbReference type="Proteomes" id="UP000190744">
    <property type="component" value="Unassembled WGS sequence"/>
</dbReference>
<dbReference type="SUPFAM" id="SSF52047">
    <property type="entry name" value="RNI-like"/>
    <property type="match status" value="1"/>
</dbReference>
<reference evidence="3" key="1">
    <citation type="submission" date="2015-09" db="EMBL/GenBank/DDBJ databases">
        <authorList>
            <person name="Fill T.P."/>
            <person name="Baretta J.F."/>
            <person name="de Almeida L.G."/>
            <person name="Rocha M."/>
            <person name="de Souza D.H."/>
            <person name="Malavazi I."/>
            <person name="Cerdeira L.T."/>
            <person name="Hong H."/>
            <person name="Samborskyy M."/>
            <person name="de Vasconcelos A.T."/>
            <person name="Leadlay P."/>
            <person name="Rodrigues-Filho E."/>
        </authorList>
    </citation>
    <scope>NUCLEOTIDE SEQUENCE [LARGE SCALE GENOMIC DNA]</scope>
    <source>
        <strain evidence="3">LaBioMMi 136</strain>
    </source>
</reference>
<accession>A0A1S9RX08</accession>
<gene>
    <name evidence="2" type="ORF">PEBR_05018</name>
</gene>
<sequence length="547" mass="61739">MVKRQDLPPELLRRIIFFIAPTKRSNLGRRLGGNYQEANDHDLDDDYAWDEGQGRVFGPPYDDLQRLCLTSHLFRDLAQPFLFHSFKNSDLDGGLGQTVSFIRALYLRPDLGQHVRYIDMMFPVGEQFELVNTEDFALFEVAIKDLRLGENEGNWLSGLKVLDLTVLTALVVNKTPHLREMSLVAGELSVNPICHLLDHSPSLLSELETISIEGAETVDFDLAPYHKLFTLPKLKEVRLEFANISGEILPATWAPGTITAEKFEFNCCHIDVAGVRKFMQACKRLTSFIYRDFREDSHVDMPMLSRKPEFNALQLYEAILPHKESLEDLELSFAYDPWDLMNLEERLARRGKLGSFRDFANLEAVSIAHALLPAHPEFPPSLKILHVGDCESSIRDMVGNIAVDFQKGLYPNLTEFGVFSTDITEPIKLPGQIIPAGQTPEECFTSLRDLFKGTKVDFQIILDNLEQDSEDLDLADDYDDYEGYEDNDHEFDEIVLEEMLRGGLGPRPGIGPPDVTIFDALARALGEPPALDGDGASDNSWETDEDD</sequence>
<dbReference type="AlphaFoldDB" id="A0A1S9RX08"/>
<evidence type="ECO:0000256" key="1">
    <source>
        <dbReference type="SAM" id="MobiDB-lite"/>
    </source>
</evidence>
<feature type="region of interest" description="Disordered" evidence="1">
    <location>
        <begin position="526"/>
        <end position="547"/>
    </location>
</feature>
<name>A0A1S9RX08_PENBI</name>